<dbReference type="AlphaFoldDB" id="A0AA41UD86"/>
<evidence type="ECO:0000256" key="1">
    <source>
        <dbReference type="SAM" id="MobiDB-lite"/>
    </source>
</evidence>
<sequence>MSTLSVARDARRLAQEHPAWVLLRSRHAAVAVPLLARRLGGETVRLPEAELVVVLEDDLAGLRDHGFDAPPAAELVHDWLTDGILVRRLTGREETVELSAGAQEALAFAGRLERPQPLPTTRLATLTDRLRALAGSGTADRLEHVRELLALAADLPAAVARLRADLERTDAGLRARLGATLATDAPGAPGAPGGTSPEALRRDDFLDDVYRGVDHLAASPAGRAVTELTRLLREHGHVLDDAPLTAQGLDLAPAEAEALRRLGPAVRDAADDAAAALASLRRGLVRFVRAGEVPGDRTLHALMRAAEAAALAAAEDIPLDAPVHLALETGAVDPATPAALVPHRPEDDAPAPRVFSHAGRSAGLDAAALRALARESEIDVAELRAHVNAVVARRGQSSVADVLERHPASQGLAGVLGLLVLADQHGRRAAGSENVAWQSESGHARRATVPRHLFEEPVP</sequence>
<reference evidence="2" key="1">
    <citation type="submission" date="2022-01" db="EMBL/GenBank/DDBJ databases">
        <title>Antribacter sp. nov., isolated from Guizhou of China.</title>
        <authorList>
            <person name="Chengliang C."/>
            <person name="Ya Z."/>
        </authorList>
    </citation>
    <scope>NUCLEOTIDE SEQUENCE</scope>
    <source>
        <strain evidence="2">KLBMP 9083</strain>
    </source>
</reference>
<dbReference type="RefSeq" id="WP_236090640.1">
    <property type="nucleotide sequence ID" value="NZ_JAKGSG010000050.1"/>
</dbReference>
<gene>
    <name evidence="2" type="ORF">L1785_17875</name>
</gene>
<proteinExistence type="predicted"/>
<comment type="caution">
    <text evidence="2">The sequence shown here is derived from an EMBL/GenBank/DDBJ whole genome shotgun (WGS) entry which is preliminary data.</text>
</comment>
<feature type="region of interest" description="Disordered" evidence="1">
    <location>
        <begin position="432"/>
        <end position="459"/>
    </location>
</feature>
<protein>
    <submittedName>
        <fullName evidence="2">DUF3375 domain-containing protein</fullName>
    </submittedName>
</protein>
<organism evidence="2 3">
    <name type="scientific">Antribacter soli</name>
    <dbReference type="NCBI Taxonomy" id="2910976"/>
    <lineage>
        <taxon>Bacteria</taxon>
        <taxon>Bacillati</taxon>
        <taxon>Actinomycetota</taxon>
        <taxon>Actinomycetes</taxon>
        <taxon>Micrococcales</taxon>
        <taxon>Promicromonosporaceae</taxon>
        <taxon>Antribacter</taxon>
    </lineage>
</organism>
<keyword evidence="3" id="KW-1185">Reference proteome</keyword>
<dbReference type="EMBL" id="JAKGSG010000050">
    <property type="protein sequence ID" value="MCF4122849.1"/>
    <property type="molecule type" value="Genomic_DNA"/>
</dbReference>
<dbReference type="Pfam" id="PF11855">
    <property type="entry name" value="DUF3375"/>
    <property type="match status" value="1"/>
</dbReference>
<evidence type="ECO:0000313" key="2">
    <source>
        <dbReference type="EMBL" id="MCF4122849.1"/>
    </source>
</evidence>
<name>A0AA41UD86_9MICO</name>
<evidence type="ECO:0000313" key="3">
    <source>
        <dbReference type="Proteomes" id="UP001165405"/>
    </source>
</evidence>
<dbReference type="Proteomes" id="UP001165405">
    <property type="component" value="Unassembled WGS sequence"/>
</dbReference>
<dbReference type="InterPro" id="IPR021804">
    <property type="entry name" value="DUF3375"/>
</dbReference>
<accession>A0AA41UD86</accession>